<accession>A0A8R7K343</accession>
<reference evidence="1" key="2">
    <citation type="submission" date="2018-03" db="EMBL/GenBank/DDBJ databases">
        <title>The Triticum urartu genome reveals the dynamic nature of wheat genome evolution.</title>
        <authorList>
            <person name="Ling H."/>
            <person name="Ma B."/>
            <person name="Shi X."/>
            <person name="Liu H."/>
            <person name="Dong L."/>
            <person name="Sun H."/>
            <person name="Cao Y."/>
            <person name="Gao Q."/>
            <person name="Zheng S."/>
            <person name="Li Y."/>
            <person name="Yu Y."/>
            <person name="Du H."/>
            <person name="Qi M."/>
            <person name="Li Y."/>
            <person name="Yu H."/>
            <person name="Cui Y."/>
            <person name="Wang N."/>
            <person name="Chen C."/>
            <person name="Wu H."/>
            <person name="Zhao Y."/>
            <person name="Zhang J."/>
            <person name="Li Y."/>
            <person name="Zhou W."/>
            <person name="Zhang B."/>
            <person name="Hu W."/>
            <person name="Eijk M."/>
            <person name="Tang J."/>
            <person name="Witsenboer H."/>
            <person name="Zhao S."/>
            <person name="Li Z."/>
            <person name="Zhang A."/>
            <person name="Wang D."/>
            <person name="Liang C."/>
        </authorList>
    </citation>
    <scope>NUCLEOTIDE SEQUENCE [LARGE SCALE GENOMIC DNA]</scope>
    <source>
        <strain evidence="1">cv. G1812</strain>
    </source>
</reference>
<organism evidence="1 2">
    <name type="scientific">Triticum urartu</name>
    <name type="common">Red wild einkorn</name>
    <name type="synonym">Crithodium urartu</name>
    <dbReference type="NCBI Taxonomy" id="4572"/>
    <lineage>
        <taxon>Eukaryota</taxon>
        <taxon>Viridiplantae</taxon>
        <taxon>Streptophyta</taxon>
        <taxon>Embryophyta</taxon>
        <taxon>Tracheophyta</taxon>
        <taxon>Spermatophyta</taxon>
        <taxon>Magnoliopsida</taxon>
        <taxon>Liliopsida</taxon>
        <taxon>Poales</taxon>
        <taxon>Poaceae</taxon>
        <taxon>BOP clade</taxon>
        <taxon>Pooideae</taxon>
        <taxon>Triticodae</taxon>
        <taxon>Triticeae</taxon>
        <taxon>Triticinae</taxon>
        <taxon>Triticum</taxon>
    </lineage>
</organism>
<reference evidence="2" key="1">
    <citation type="journal article" date="2013" name="Nature">
        <title>Draft genome of the wheat A-genome progenitor Triticum urartu.</title>
        <authorList>
            <person name="Ling H.Q."/>
            <person name="Zhao S."/>
            <person name="Liu D."/>
            <person name="Wang J."/>
            <person name="Sun H."/>
            <person name="Zhang C."/>
            <person name="Fan H."/>
            <person name="Li D."/>
            <person name="Dong L."/>
            <person name="Tao Y."/>
            <person name="Gao C."/>
            <person name="Wu H."/>
            <person name="Li Y."/>
            <person name="Cui Y."/>
            <person name="Guo X."/>
            <person name="Zheng S."/>
            <person name="Wang B."/>
            <person name="Yu K."/>
            <person name="Liang Q."/>
            <person name="Yang W."/>
            <person name="Lou X."/>
            <person name="Chen J."/>
            <person name="Feng M."/>
            <person name="Jian J."/>
            <person name="Zhang X."/>
            <person name="Luo G."/>
            <person name="Jiang Y."/>
            <person name="Liu J."/>
            <person name="Wang Z."/>
            <person name="Sha Y."/>
            <person name="Zhang B."/>
            <person name="Wu H."/>
            <person name="Tang D."/>
            <person name="Shen Q."/>
            <person name="Xue P."/>
            <person name="Zou S."/>
            <person name="Wang X."/>
            <person name="Liu X."/>
            <person name="Wang F."/>
            <person name="Yang Y."/>
            <person name="An X."/>
            <person name="Dong Z."/>
            <person name="Zhang K."/>
            <person name="Zhang X."/>
            <person name="Luo M.C."/>
            <person name="Dvorak J."/>
            <person name="Tong Y."/>
            <person name="Wang J."/>
            <person name="Yang H."/>
            <person name="Li Z."/>
            <person name="Wang D."/>
            <person name="Zhang A."/>
            <person name="Wang J."/>
        </authorList>
    </citation>
    <scope>NUCLEOTIDE SEQUENCE</scope>
    <source>
        <strain evidence="2">cv. G1812</strain>
    </source>
</reference>
<keyword evidence="2" id="KW-1185">Reference proteome</keyword>
<dbReference type="Gramene" id="TuG1812G0100003668.01.T01">
    <property type="protein sequence ID" value="TuG1812G0100003668.01.T01"/>
    <property type="gene ID" value="TuG1812G0100003668.01"/>
</dbReference>
<name>A0A8R7K343_TRIUA</name>
<sequence>MDRDCFNLVVRKIMFDDIQTAQKTKQLIEIHYLDMKYWTFAGAVPCMDPGGAVGRGAAATVVAAARSGVTEQGRSILKSGFCSSHRPVEGWSRRPAPS</sequence>
<evidence type="ECO:0000313" key="2">
    <source>
        <dbReference type="Proteomes" id="UP000015106"/>
    </source>
</evidence>
<dbReference type="AlphaFoldDB" id="A0A8R7K343"/>
<dbReference type="Proteomes" id="UP000015106">
    <property type="component" value="Chromosome 1"/>
</dbReference>
<reference evidence="1" key="3">
    <citation type="submission" date="2022-06" db="UniProtKB">
        <authorList>
            <consortium name="EnsemblPlants"/>
        </authorList>
    </citation>
    <scope>IDENTIFICATION</scope>
</reference>
<evidence type="ECO:0000313" key="1">
    <source>
        <dbReference type="EnsemblPlants" id="TuG1812G0100003668.01.T01"/>
    </source>
</evidence>
<protein>
    <submittedName>
        <fullName evidence="1">Uncharacterized protein</fullName>
    </submittedName>
</protein>
<proteinExistence type="predicted"/>
<dbReference type="EnsemblPlants" id="TuG1812G0100003668.01.T01">
    <property type="protein sequence ID" value="TuG1812G0100003668.01.T01"/>
    <property type="gene ID" value="TuG1812G0100003668.01"/>
</dbReference>